<evidence type="ECO:0000313" key="2">
    <source>
        <dbReference type="Proteomes" id="UP000814033"/>
    </source>
</evidence>
<name>A0ACB8S3S5_9AGAM</name>
<sequence length="720" mass="77468">MDRFPPDPSLPRYPPHAPLDHIVPPPAPPPVGPPPKDHDPRDSFNFAFLKGPKRKRLAKACDACHKSKRRCDGTAPCSNCYFASKDCTYTDAAGRAVPAPRAAKPEKLAAAASHEPRRRAPSGSSAKPSHSPVPASANSSPANPPSTSRLSVDADDFHDSRKRPRRGSVADTYRAPEMQPQRAAALSTFPTSRLDLPVVRELVNLFFAHCHPQRLFIHQPTFLAALAHSGVPTYLQYAMCANAAPLSKQAVVRTKPPRIAGNAYATQAISEMFDKNGRLLVERNLAAVQALCLLQSHELVTSWPWPSSTKYFDLALSILEGDLHLHQQNNPVLTPVPSPSFVFEAIERECARRAFWYIRLLYLTLFSYYSVPVPPKPLNLSLRLPVDETSFEFGAHSALSEYLHVPAPRTPYTSEFGHLVRVASIHAHLESTLRAADSGALERGAVDAVVLDSERALTAWDGSLADHVRFGEESAALQIALFETGANAGAWCFFMMHVVHAACILALCDAKYKLSGVSAPDCRQWARGRLLLLASSLGARAKNSMLLVAVLLTLRRHALGAEHPQVAAWEREHEDTWGMKLPGVPPPPAPATDDADADDSDGEGDGEGDGDGEEEGSTYGRALGRLRIAEQLPSLKACGLLDAWAAPASASAAVEAVNGNGNGMSPAQELPPPPWKTLLAQSEALKASSPTGAAAPAPAPARAGGNSAMPVGLHWLENER</sequence>
<keyword evidence="2" id="KW-1185">Reference proteome</keyword>
<dbReference type="Proteomes" id="UP000814033">
    <property type="component" value="Unassembled WGS sequence"/>
</dbReference>
<dbReference type="EMBL" id="MU275856">
    <property type="protein sequence ID" value="KAI0050975.1"/>
    <property type="molecule type" value="Genomic_DNA"/>
</dbReference>
<reference evidence="1" key="1">
    <citation type="submission" date="2021-02" db="EMBL/GenBank/DDBJ databases">
        <authorList>
            <consortium name="DOE Joint Genome Institute"/>
            <person name="Ahrendt S."/>
            <person name="Looney B.P."/>
            <person name="Miyauchi S."/>
            <person name="Morin E."/>
            <person name="Drula E."/>
            <person name="Courty P.E."/>
            <person name="Chicoki N."/>
            <person name="Fauchery L."/>
            <person name="Kohler A."/>
            <person name="Kuo A."/>
            <person name="Labutti K."/>
            <person name="Pangilinan J."/>
            <person name="Lipzen A."/>
            <person name="Riley R."/>
            <person name="Andreopoulos W."/>
            <person name="He G."/>
            <person name="Johnson J."/>
            <person name="Barry K.W."/>
            <person name="Grigoriev I.V."/>
            <person name="Nagy L."/>
            <person name="Hibbett D."/>
            <person name="Henrissat B."/>
            <person name="Matheny P.B."/>
            <person name="Labbe J."/>
            <person name="Martin F."/>
        </authorList>
    </citation>
    <scope>NUCLEOTIDE SEQUENCE</scope>
    <source>
        <strain evidence="1">FP105234-sp</strain>
    </source>
</reference>
<gene>
    <name evidence="1" type="ORF">FA95DRAFT_1676299</name>
</gene>
<evidence type="ECO:0000313" key="1">
    <source>
        <dbReference type="EMBL" id="KAI0050975.1"/>
    </source>
</evidence>
<comment type="caution">
    <text evidence="1">The sequence shown here is derived from an EMBL/GenBank/DDBJ whole genome shotgun (WGS) entry which is preliminary data.</text>
</comment>
<accession>A0ACB8S3S5</accession>
<reference evidence="1" key="2">
    <citation type="journal article" date="2022" name="New Phytol.">
        <title>Evolutionary transition to the ectomycorrhizal habit in the genomes of a hyperdiverse lineage of mushroom-forming fungi.</title>
        <authorList>
            <person name="Looney B."/>
            <person name="Miyauchi S."/>
            <person name="Morin E."/>
            <person name="Drula E."/>
            <person name="Courty P.E."/>
            <person name="Kohler A."/>
            <person name="Kuo A."/>
            <person name="LaButti K."/>
            <person name="Pangilinan J."/>
            <person name="Lipzen A."/>
            <person name="Riley R."/>
            <person name="Andreopoulos W."/>
            <person name="He G."/>
            <person name="Johnson J."/>
            <person name="Nolan M."/>
            <person name="Tritt A."/>
            <person name="Barry K.W."/>
            <person name="Grigoriev I.V."/>
            <person name="Nagy L.G."/>
            <person name="Hibbett D."/>
            <person name="Henrissat B."/>
            <person name="Matheny P.B."/>
            <person name="Labbe J."/>
            <person name="Martin F.M."/>
        </authorList>
    </citation>
    <scope>NUCLEOTIDE SEQUENCE</scope>
    <source>
        <strain evidence="1">FP105234-sp</strain>
    </source>
</reference>
<organism evidence="1 2">
    <name type="scientific">Auriscalpium vulgare</name>
    <dbReference type="NCBI Taxonomy" id="40419"/>
    <lineage>
        <taxon>Eukaryota</taxon>
        <taxon>Fungi</taxon>
        <taxon>Dikarya</taxon>
        <taxon>Basidiomycota</taxon>
        <taxon>Agaricomycotina</taxon>
        <taxon>Agaricomycetes</taxon>
        <taxon>Russulales</taxon>
        <taxon>Auriscalpiaceae</taxon>
        <taxon>Auriscalpium</taxon>
    </lineage>
</organism>
<protein>
    <submittedName>
        <fullName evidence="1">Uncharacterized protein</fullName>
    </submittedName>
</protein>
<proteinExistence type="predicted"/>